<keyword evidence="2" id="KW-1185">Reference proteome</keyword>
<reference evidence="1 2" key="1">
    <citation type="journal article" date="2023" name="BMC Biol.">
        <title>The compact genome of the sponge Oopsacas minuta (Hexactinellida) is lacking key metazoan core genes.</title>
        <authorList>
            <person name="Santini S."/>
            <person name="Schenkelaars Q."/>
            <person name="Jourda C."/>
            <person name="Duchesne M."/>
            <person name="Belahbib H."/>
            <person name="Rocher C."/>
            <person name="Selva M."/>
            <person name="Riesgo A."/>
            <person name="Vervoort M."/>
            <person name="Leys S.P."/>
            <person name="Kodjabachian L."/>
            <person name="Le Bivic A."/>
            <person name="Borchiellini C."/>
            <person name="Claverie J.M."/>
            <person name="Renard E."/>
        </authorList>
    </citation>
    <scope>NUCLEOTIDE SEQUENCE [LARGE SCALE GENOMIC DNA]</scope>
    <source>
        <strain evidence="1">SPO-2</strain>
    </source>
</reference>
<dbReference type="AlphaFoldDB" id="A0AAV7JYM7"/>
<protein>
    <submittedName>
        <fullName evidence="1">Uncharacterized protein</fullName>
    </submittedName>
</protein>
<gene>
    <name evidence="1" type="ORF">LOD99_2983</name>
</gene>
<comment type="caution">
    <text evidence="1">The sequence shown here is derived from an EMBL/GenBank/DDBJ whole genome shotgun (WGS) entry which is preliminary data.</text>
</comment>
<sequence length="352" mass="40090">MASWFTEEESSLEEPIEFTSVRSSILQSVRSQSQIYDSENTSSKLTDMLITVNSTLERIDDVILCCRLSFYSGQVEDCDISHPQRVRDKLIELRTLLSDGLSFLEQLYTCSNEIYKTIGNLIMYDIELPELSEFDLPHGSLMGSFSRIISLTSVETIVGTLTSKQCLINLVNIATNHVMVMRNFTRTVTHLYEQCCVEVMCSRVSNLINHMKDDMENCIGKIIEFGKALECSQVKAKLKSANSILEIAINSNPSRELSIVKTILETHEQFQISFENFCMEDFNQDKSLEEIWSEVENNSLSTGLIYPIISVLNCSPPVAWRILKLLHMRNARRNERYISTEPKSICSDNGLD</sequence>
<dbReference type="Proteomes" id="UP001165289">
    <property type="component" value="Unassembled WGS sequence"/>
</dbReference>
<evidence type="ECO:0000313" key="2">
    <source>
        <dbReference type="Proteomes" id="UP001165289"/>
    </source>
</evidence>
<name>A0AAV7JYM7_9METZ</name>
<organism evidence="1 2">
    <name type="scientific">Oopsacas minuta</name>
    <dbReference type="NCBI Taxonomy" id="111878"/>
    <lineage>
        <taxon>Eukaryota</taxon>
        <taxon>Metazoa</taxon>
        <taxon>Porifera</taxon>
        <taxon>Hexactinellida</taxon>
        <taxon>Hexasterophora</taxon>
        <taxon>Lyssacinosida</taxon>
        <taxon>Leucopsacidae</taxon>
        <taxon>Oopsacas</taxon>
    </lineage>
</organism>
<dbReference type="EMBL" id="JAKMXF010000233">
    <property type="protein sequence ID" value="KAI6654138.1"/>
    <property type="molecule type" value="Genomic_DNA"/>
</dbReference>
<proteinExistence type="predicted"/>
<accession>A0AAV7JYM7</accession>
<evidence type="ECO:0000313" key="1">
    <source>
        <dbReference type="EMBL" id="KAI6654138.1"/>
    </source>
</evidence>